<protein>
    <submittedName>
        <fullName evidence="2">Uncharacterized protein</fullName>
    </submittedName>
</protein>
<organism evidence="2 3">
    <name type="scientific">Stichopus japonicus</name>
    <name type="common">Sea cucumber</name>
    <dbReference type="NCBI Taxonomy" id="307972"/>
    <lineage>
        <taxon>Eukaryota</taxon>
        <taxon>Metazoa</taxon>
        <taxon>Echinodermata</taxon>
        <taxon>Eleutherozoa</taxon>
        <taxon>Echinozoa</taxon>
        <taxon>Holothuroidea</taxon>
        <taxon>Aspidochirotacea</taxon>
        <taxon>Aspidochirotida</taxon>
        <taxon>Stichopodidae</taxon>
        <taxon>Apostichopus</taxon>
    </lineage>
</organism>
<feature type="region of interest" description="Disordered" evidence="1">
    <location>
        <begin position="239"/>
        <end position="260"/>
    </location>
</feature>
<reference evidence="2 3" key="1">
    <citation type="journal article" date="2017" name="PLoS Biol.">
        <title>The sea cucumber genome provides insights into morphological evolution and visceral regeneration.</title>
        <authorList>
            <person name="Zhang X."/>
            <person name="Sun L."/>
            <person name="Yuan J."/>
            <person name="Sun Y."/>
            <person name="Gao Y."/>
            <person name="Zhang L."/>
            <person name="Li S."/>
            <person name="Dai H."/>
            <person name="Hamel J.F."/>
            <person name="Liu C."/>
            <person name="Yu Y."/>
            <person name="Liu S."/>
            <person name="Lin W."/>
            <person name="Guo K."/>
            <person name="Jin S."/>
            <person name="Xu P."/>
            <person name="Storey K.B."/>
            <person name="Huan P."/>
            <person name="Zhang T."/>
            <person name="Zhou Y."/>
            <person name="Zhang J."/>
            <person name="Lin C."/>
            <person name="Li X."/>
            <person name="Xing L."/>
            <person name="Huo D."/>
            <person name="Sun M."/>
            <person name="Wang L."/>
            <person name="Mercier A."/>
            <person name="Li F."/>
            <person name="Yang H."/>
            <person name="Xiang J."/>
        </authorList>
    </citation>
    <scope>NUCLEOTIDE SEQUENCE [LARGE SCALE GENOMIC DNA]</scope>
    <source>
        <strain evidence="2">Shaxun</strain>
        <tissue evidence="2">Muscle</tissue>
    </source>
</reference>
<feature type="compositionally biased region" description="Polar residues" evidence="1">
    <location>
        <begin position="45"/>
        <end position="64"/>
    </location>
</feature>
<proteinExistence type="predicted"/>
<evidence type="ECO:0000256" key="1">
    <source>
        <dbReference type="SAM" id="MobiDB-lite"/>
    </source>
</evidence>
<name>A0A2G8LLK7_STIJA</name>
<evidence type="ECO:0000313" key="3">
    <source>
        <dbReference type="Proteomes" id="UP000230750"/>
    </source>
</evidence>
<feature type="compositionally biased region" description="Basic and acidic residues" evidence="1">
    <location>
        <begin position="199"/>
        <end position="211"/>
    </location>
</feature>
<gene>
    <name evidence="2" type="ORF">BSL78_02043</name>
</gene>
<accession>A0A2G8LLK7</accession>
<keyword evidence="3" id="KW-1185">Reference proteome</keyword>
<dbReference type="EMBL" id="MRZV01000042">
    <property type="protein sequence ID" value="PIK61050.1"/>
    <property type="molecule type" value="Genomic_DNA"/>
</dbReference>
<evidence type="ECO:0000313" key="2">
    <source>
        <dbReference type="EMBL" id="PIK61050.1"/>
    </source>
</evidence>
<dbReference type="AlphaFoldDB" id="A0A2G8LLK7"/>
<sequence>MNLNTKASFKFSPPENPYDNRTLQGGTEPPRFSHEGVESFPVNLLNATPRNDGSKSTANNQINLNIKRAESSAENNSEKYHYYDKWNSNAVTTPGASTEESFPSNQPKVYRPSRDEVKHILLQAAERTNININRNSGRFLPLPGWLPSDRAVQVARGEQQNAPSRPKSLAVSPFPEDGYSPFERLPSKPLHMVQQAKDGLRNEGKRMKSPSEQRGVPVGQKVNSSINKKQGKYQAKLGQVPPLPVRNHPRTNPPPPIHSRLSPTVMVQLGQRNSTTVNPRTLLPLSRRSSTPTLTRGRCTTSPKWTAITTCSR</sequence>
<dbReference type="Proteomes" id="UP000230750">
    <property type="component" value="Unassembled WGS sequence"/>
</dbReference>
<comment type="caution">
    <text evidence="2">The sequence shown here is derived from an EMBL/GenBank/DDBJ whole genome shotgun (WGS) entry which is preliminary data.</text>
</comment>
<feature type="region of interest" description="Disordered" evidence="1">
    <location>
        <begin position="199"/>
        <end position="219"/>
    </location>
</feature>
<feature type="region of interest" description="Disordered" evidence="1">
    <location>
        <begin position="1"/>
        <end position="75"/>
    </location>
</feature>